<dbReference type="PANTHER" id="PTHR30055:SF235">
    <property type="entry name" value="TRANSCRIPTIONAL REGULATORY PROTEIN"/>
    <property type="match status" value="1"/>
</dbReference>
<dbReference type="EMBL" id="JBHLUE010000016">
    <property type="protein sequence ID" value="MFC0566469.1"/>
    <property type="molecule type" value="Genomic_DNA"/>
</dbReference>
<dbReference type="InterPro" id="IPR036271">
    <property type="entry name" value="Tet_transcr_reg_TetR-rel_C_sf"/>
</dbReference>
<feature type="region of interest" description="Disordered" evidence="3">
    <location>
        <begin position="1"/>
        <end position="31"/>
    </location>
</feature>
<dbReference type="InterPro" id="IPR050109">
    <property type="entry name" value="HTH-type_TetR-like_transc_reg"/>
</dbReference>
<evidence type="ECO:0000256" key="2">
    <source>
        <dbReference type="PROSITE-ProRule" id="PRU00335"/>
    </source>
</evidence>
<accession>A0ABV6P0G8</accession>
<reference evidence="5 6" key="1">
    <citation type="submission" date="2024-09" db="EMBL/GenBank/DDBJ databases">
        <authorList>
            <person name="Sun Q."/>
            <person name="Mori K."/>
        </authorList>
    </citation>
    <scope>NUCLEOTIDE SEQUENCE [LARGE SCALE GENOMIC DNA]</scope>
    <source>
        <strain evidence="5 6">TBRC 2205</strain>
    </source>
</reference>
<sequence length="212" mass="22472">MTAEGAAGRPRVSRGDDPAGPRGDRPPLRKSDRTRLAILGAARRQFTAVGYDKASVRAIAGEAGIDPSMVIRYFGSKDGLFAAALAVDLALPDLAAVPPADRGRALAEHFVRRWEGELHDDALALLLRSAAINAAAAERVQQVFADQLVGMIAGLAPPAEAPRRAGLVATQVLGLALCRYLLRLPPVVAMAPAELARWVGPTLQRYLCDPLD</sequence>
<feature type="DNA-binding region" description="H-T-H motif" evidence="2">
    <location>
        <begin position="55"/>
        <end position="74"/>
    </location>
</feature>
<dbReference type="Pfam" id="PF00440">
    <property type="entry name" value="TetR_N"/>
    <property type="match status" value="1"/>
</dbReference>
<dbReference type="PROSITE" id="PS50977">
    <property type="entry name" value="HTH_TETR_2"/>
    <property type="match status" value="1"/>
</dbReference>
<dbReference type="Gene3D" id="1.10.10.60">
    <property type="entry name" value="Homeodomain-like"/>
    <property type="match status" value="1"/>
</dbReference>
<feature type="compositionally biased region" description="Basic and acidic residues" evidence="3">
    <location>
        <begin position="13"/>
        <end position="31"/>
    </location>
</feature>
<comment type="caution">
    <text evidence="5">The sequence shown here is derived from an EMBL/GenBank/DDBJ whole genome shotgun (WGS) entry which is preliminary data.</text>
</comment>
<dbReference type="Pfam" id="PF17920">
    <property type="entry name" value="TetR_C_16"/>
    <property type="match status" value="1"/>
</dbReference>
<proteinExistence type="predicted"/>
<dbReference type="InterPro" id="IPR001647">
    <property type="entry name" value="HTH_TetR"/>
</dbReference>
<dbReference type="Gene3D" id="1.10.357.10">
    <property type="entry name" value="Tetracycline Repressor, domain 2"/>
    <property type="match status" value="1"/>
</dbReference>
<dbReference type="PRINTS" id="PR00455">
    <property type="entry name" value="HTHTETR"/>
</dbReference>
<dbReference type="SUPFAM" id="SSF46689">
    <property type="entry name" value="Homeodomain-like"/>
    <property type="match status" value="1"/>
</dbReference>
<evidence type="ECO:0000313" key="5">
    <source>
        <dbReference type="EMBL" id="MFC0566469.1"/>
    </source>
</evidence>
<evidence type="ECO:0000256" key="3">
    <source>
        <dbReference type="SAM" id="MobiDB-lite"/>
    </source>
</evidence>
<evidence type="ECO:0000313" key="6">
    <source>
        <dbReference type="Proteomes" id="UP001589894"/>
    </source>
</evidence>
<dbReference type="RefSeq" id="WP_377341115.1">
    <property type="nucleotide sequence ID" value="NZ_JBHLUE010000016.1"/>
</dbReference>
<gene>
    <name evidence="5" type="ORF">ACFFHU_20310</name>
</gene>
<keyword evidence="6" id="KW-1185">Reference proteome</keyword>
<dbReference type="Proteomes" id="UP001589894">
    <property type="component" value="Unassembled WGS sequence"/>
</dbReference>
<dbReference type="InterPro" id="IPR041678">
    <property type="entry name" value="TetR_C_16"/>
</dbReference>
<name>A0ABV6P0G8_9ACTN</name>
<keyword evidence="1 2" id="KW-0238">DNA-binding</keyword>
<protein>
    <submittedName>
        <fullName evidence="5">TetR family transcriptional regulator</fullName>
    </submittedName>
</protein>
<dbReference type="PANTHER" id="PTHR30055">
    <property type="entry name" value="HTH-TYPE TRANSCRIPTIONAL REGULATOR RUTR"/>
    <property type="match status" value="1"/>
</dbReference>
<feature type="domain" description="HTH tetR-type" evidence="4">
    <location>
        <begin position="32"/>
        <end position="92"/>
    </location>
</feature>
<evidence type="ECO:0000256" key="1">
    <source>
        <dbReference type="ARBA" id="ARBA00023125"/>
    </source>
</evidence>
<organism evidence="5 6">
    <name type="scientific">Plantactinospora siamensis</name>
    <dbReference type="NCBI Taxonomy" id="555372"/>
    <lineage>
        <taxon>Bacteria</taxon>
        <taxon>Bacillati</taxon>
        <taxon>Actinomycetota</taxon>
        <taxon>Actinomycetes</taxon>
        <taxon>Micromonosporales</taxon>
        <taxon>Micromonosporaceae</taxon>
        <taxon>Plantactinospora</taxon>
    </lineage>
</organism>
<dbReference type="SUPFAM" id="SSF48498">
    <property type="entry name" value="Tetracyclin repressor-like, C-terminal domain"/>
    <property type="match status" value="1"/>
</dbReference>
<evidence type="ECO:0000259" key="4">
    <source>
        <dbReference type="PROSITE" id="PS50977"/>
    </source>
</evidence>
<dbReference type="InterPro" id="IPR009057">
    <property type="entry name" value="Homeodomain-like_sf"/>
</dbReference>